<proteinExistence type="predicted"/>
<organism evidence="1 2">
    <name type="scientific">Romanomermis culicivorax</name>
    <name type="common">Nematode worm</name>
    <dbReference type="NCBI Taxonomy" id="13658"/>
    <lineage>
        <taxon>Eukaryota</taxon>
        <taxon>Metazoa</taxon>
        <taxon>Ecdysozoa</taxon>
        <taxon>Nematoda</taxon>
        <taxon>Enoplea</taxon>
        <taxon>Dorylaimia</taxon>
        <taxon>Mermithida</taxon>
        <taxon>Mermithoidea</taxon>
        <taxon>Mermithidae</taxon>
        <taxon>Romanomermis</taxon>
    </lineage>
</organism>
<dbReference type="WBParaSite" id="nRc.2.0.1.t42781-RA">
    <property type="protein sequence ID" value="nRc.2.0.1.t42781-RA"/>
    <property type="gene ID" value="nRc.2.0.1.g42781"/>
</dbReference>
<evidence type="ECO:0000313" key="2">
    <source>
        <dbReference type="WBParaSite" id="nRc.2.0.1.t42781-RA"/>
    </source>
</evidence>
<dbReference type="Proteomes" id="UP000887565">
    <property type="component" value="Unplaced"/>
</dbReference>
<dbReference type="AlphaFoldDB" id="A0A915KV24"/>
<name>A0A915KV24_ROMCU</name>
<evidence type="ECO:0000313" key="1">
    <source>
        <dbReference type="Proteomes" id="UP000887565"/>
    </source>
</evidence>
<protein>
    <submittedName>
        <fullName evidence="2">Uncharacterized protein</fullName>
    </submittedName>
</protein>
<keyword evidence="1" id="KW-1185">Reference proteome</keyword>
<sequence length="227" mass="25882">MVKENVVRHFVVFPLFIINRNRLEKRETGSKIIQESSQRKESTEPERVEINLPKQCFDWIKERKFWAQNDNKLQNALADLSNKNDTIKSATNTAILLSDYFLRRVDEINGGAKYQKPRAILIAIIKNEKNHFGVTCSILKTIVFALPLSKKFISTLGVSLGTGTQTILNVSSGHCLAPGFRVTRIDRSLRNSDPILSNQSQEANIVIIVIRSFEIVDILHFRLLVYT</sequence>
<accession>A0A915KV24</accession>
<reference evidence="2" key="1">
    <citation type="submission" date="2022-11" db="UniProtKB">
        <authorList>
            <consortium name="WormBaseParasite"/>
        </authorList>
    </citation>
    <scope>IDENTIFICATION</scope>
</reference>